<keyword evidence="2" id="KW-0479">Metal-binding</keyword>
<comment type="similarity">
    <text evidence="1">Belongs to the Gfa family.</text>
</comment>
<evidence type="ECO:0000313" key="6">
    <source>
        <dbReference type="EMBL" id="KAK4207892.1"/>
    </source>
</evidence>
<sequence>MSTAKYTGECLCGGVRFTVLNEPKAVLSCHCEHCRKGAGGIGQVFGVFSKDDDLNLKPGSEDNISTYVFTKTTSGKPKDKTFCKSCGVPLWTVTDDVRQKGQIILRTALLDKGSELKPKAAIFTTGRPSWAGSMEGVPDFETMP</sequence>
<dbReference type="EMBL" id="MU858268">
    <property type="protein sequence ID" value="KAK4207892.1"/>
    <property type="molecule type" value="Genomic_DNA"/>
</dbReference>
<keyword evidence="4" id="KW-0456">Lyase</keyword>
<keyword evidence="7" id="KW-1185">Reference proteome</keyword>
<keyword evidence="3" id="KW-0862">Zinc</keyword>
<dbReference type="InterPro" id="IPR011057">
    <property type="entry name" value="Mss4-like_sf"/>
</dbReference>
<reference evidence="6" key="2">
    <citation type="submission" date="2023-05" db="EMBL/GenBank/DDBJ databases">
        <authorList>
            <consortium name="Lawrence Berkeley National Laboratory"/>
            <person name="Steindorff A."/>
            <person name="Hensen N."/>
            <person name="Bonometti L."/>
            <person name="Westerberg I."/>
            <person name="Brannstrom I.O."/>
            <person name="Guillou S."/>
            <person name="Cros-Aarteil S."/>
            <person name="Calhoun S."/>
            <person name="Haridas S."/>
            <person name="Kuo A."/>
            <person name="Mondo S."/>
            <person name="Pangilinan J."/>
            <person name="Riley R."/>
            <person name="Labutti K."/>
            <person name="Andreopoulos B."/>
            <person name="Lipzen A."/>
            <person name="Chen C."/>
            <person name="Yanf M."/>
            <person name="Daum C."/>
            <person name="Ng V."/>
            <person name="Clum A."/>
            <person name="Ohm R."/>
            <person name="Martin F."/>
            <person name="Silar P."/>
            <person name="Natvig D."/>
            <person name="Lalanne C."/>
            <person name="Gautier V."/>
            <person name="Ament-Velasquez S.L."/>
            <person name="Kruys A."/>
            <person name="Hutchinson M.I."/>
            <person name="Powell A.J."/>
            <person name="Barry K."/>
            <person name="Miller A.N."/>
            <person name="Grigoriev I.V."/>
            <person name="Debuchy R."/>
            <person name="Gladieux P."/>
            <person name="Thoren M.H."/>
            <person name="Johannesson H."/>
        </authorList>
    </citation>
    <scope>NUCLEOTIDE SEQUENCE</scope>
    <source>
        <strain evidence="6">PSN293</strain>
    </source>
</reference>
<dbReference type="SUPFAM" id="SSF51316">
    <property type="entry name" value="Mss4-like"/>
    <property type="match status" value="1"/>
</dbReference>
<evidence type="ECO:0000256" key="1">
    <source>
        <dbReference type="ARBA" id="ARBA00005495"/>
    </source>
</evidence>
<evidence type="ECO:0000313" key="7">
    <source>
        <dbReference type="Proteomes" id="UP001301769"/>
    </source>
</evidence>
<comment type="caution">
    <text evidence="6">The sequence shown here is derived from an EMBL/GenBank/DDBJ whole genome shotgun (WGS) entry which is preliminary data.</text>
</comment>
<feature type="domain" description="CENP-V/GFA" evidence="5">
    <location>
        <begin position="6"/>
        <end position="131"/>
    </location>
</feature>
<evidence type="ECO:0000256" key="2">
    <source>
        <dbReference type="ARBA" id="ARBA00022723"/>
    </source>
</evidence>
<evidence type="ECO:0000256" key="4">
    <source>
        <dbReference type="ARBA" id="ARBA00023239"/>
    </source>
</evidence>
<dbReference type="Gene3D" id="3.90.1590.10">
    <property type="entry name" value="glutathione-dependent formaldehyde- activating enzyme (gfa)"/>
    <property type="match status" value="1"/>
</dbReference>
<accession>A0AAN7B2U3</accession>
<evidence type="ECO:0000256" key="3">
    <source>
        <dbReference type="ARBA" id="ARBA00022833"/>
    </source>
</evidence>
<proteinExistence type="inferred from homology"/>
<dbReference type="Pfam" id="PF04828">
    <property type="entry name" value="GFA"/>
    <property type="match status" value="1"/>
</dbReference>
<dbReference type="GO" id="GO:0016846">
    <property type="term" value="F:carbon-sulfur lyase activity"/>
    <property type="evidence" value="ECO:0007669"/>
    <property type="project" value="InterPro"/>
</dbReference>
<name>A0AAN7B2U3_9PEZI</name>
<dbReference type="PANTHER" id="PTHR33337:SF40">
    <property type="entry name" value="CENP-V_GFA DOMAIN-CONTAINING PROTEIN-RELATED"/>
    <property type="match status" value="1"/>
</dbReference>
<protein>
    <submittedName>
        <fullName evidence="6">Mss4-like protein</fullName>
    </submittedName>
</protein>
<dbReference type="AlphaFoldDB" id="A0AAN7B2U3"/>
<dbReference type="PANTHER" id="PTHR33337">
    <property type="entry name" value="GFA DOMAIN-CONTAINING PROTEIN"/>
    <property type="match status" value="1"/>
</dbReference>
<evidence type="ECO:0000259" key="5">
    <source>
        <dbReference type="PROSITE" id="PS51891"/>
    </source>
</evidence>
<reference evidence="6" key="1">
    <citation type="journal article" date="2023" name="Mol. Phylogenet. Evol.">
        <title>Genome-scale phylogeny and comparative genomics of the fungal order Sordariales.</title>
        <authorList>
            <person name="Hensen N."/>
            <person name="Bonometti L."/>
            <person name="Westerberg I."/>
            <person name="Brannstrom I.O."/>
            <person name="Guillou S."/>
            <person name="Cros-Aarteil S."/>
            <person name="Calhoun S."/>
            <person name="Haridas S."/>
            <person name="Kuo A."/>
            <person name="Mondo S."/>
            <person name="Pangilinan J."/>
            <person name="Riley R."/>
            <person name="LaButti K."/>
            <person name="Andreopoulos B."/>
            <person name="Lipzen A."/>
            <person name="Chen C."/>
            <person name="Yan M."/>
            <person name="Daum C."/>
            <person name="Ng V."/>
            <person name="Clum A."/>
            <person name="Steindorff A."/>
            <person name="Ohm R.A."/>
            <person name="Martin F."/>
            <person name="Silar P."/>
            <person name="Natvig D.O."/>
            <person name="Lalanne C."/>
            <person name="Gautier V."/>
            <person name="Ament-Velasquez S.L."/>
            <person name="Kruys A."/>
            <person name="Hutchinson M.I."/>
            <person name="Powell A.J."/>
            <person name="Barry K."/>
            <person name="Miller A.N."/>
            <person name="Grigoriev I.V."/>
            <person name="Debuchy R."/>
            <person name="Gladieux P."/>
            <person name="Hiltunen Thoren M."/>
            <person name="Johannesson H."/>
        </authorList>
    </citation>
    <scope>NUCLEOTIDE SEQUENCE</scope>
    <source>
        <strain evidence="6">PSN293</strain>
    </source>
</reference>
<gene>
    <name evidence="6" type="ORF">QBC37DRAFT_432765</name>
</gene>
<dbReference type="GO" id="GO:0046872">
    <property type="term" value="F:metal ion binding"/>
    <property type="evidence" value="ECO:0007669"/>
    <property type="project" value="UniProtKB-KW"/>
</dbReference>
<dbReference type="InterPro" id="IPR006913">
    <property type="entry name" value="CENP-V/GFA"/>
</dbReference>
<dbReference type="PROSITE" id="PS51891">
    <property type="entry name" value="CENP_V_GFA"/>
    <property type="match status" value="1"/>
</dbReference>
<dbReference type="Proteomes" id="UP001301769">
    <property type="component" value="Unassembled WGS sequence"/>
</dbReference>
<organism evidence="6 7">
    <name type="scientific">Rhypophila decipiens</name>
    <dbReference type="NCBI Taxonomy" id="261697"/>
    <lineage>
        <taxon>Eukaryota</taxon>
        <taxon>Fungi</taxon>
        <taxon>Dikarya</taxon>
        <taxon>Ascomycota</taxon>
        <taxon>Pezizomycotina</taxon>
        <taxon>Sordariomycetes</taxon>
        <taxon>Sordariomycetidae</taxon>
        <taxon>Sordariales</taxon>
        <taxon>Naviculisporaceae</taxon>
        <taxon>Rhypophila</taxon>
    </lineage>
</organism>